<evidence type="ECO:0000256" key="1">
    <source>
        <dbReference type="ARBA" id="ARBA00004156"/>
    </source>
</evidence>
<dbReference type="FunFam" id="1.25.10.10:FF:000030">
    <property type="entry name" value="AP-1 complex subunit gamma"/>
    <property type="match status" value="1"/>
</dbReference>
<dbReference type="InterPro" id="IPR050840">
    <property type="entry name" value="Adaptor_Complx_Large_Subunit"/>
</dbReference>
<keyword evidence="6 10" id="KW-0333">Golgi apparatus</keyword>
<proteinExistence type="inferred from homology"/>
<dbReference type="InterPro" id="IPR013041">
    <property type="entry name" value="Clathrin_app_Ig-like_sf"/>
</dbReference>
<keyword evidence="4 10" id="KW-0813">Transport</keyword>
<sequence length="882" mass="96685">MADSLTEEQVSEFKEAFSLFDKDGDEFLTMMARKMKDTDSEEEIRDTPVKQFIRNVRAAKTIADERAVIQKESASIRASFREESGDHSVRRNNVAKLLYLFTLGERTHFGQIECLKLLASPRFADKRLGHLATSLLLDENQEVLTLVTNSLKNDLSHSNQYVVGLALCTLGNIASIEMSRDLFAEVEACINTSNPYIRRKAALCAMRICRKVPDLQEHFIDKANQLLADRNHGVLLCGLTLVTSLCEADEEEGGEEGIVEKFKSFVPGLVRTLKGLATSGYAPEHDVTGITDPFVQVKILRLLRVLAVGDAQVSEQINDILAQVATNTDSSKNVGNSILYEAVLTILDIEADSGLRVLGVNILGKFLSNRDNNIRYVALNTLIKVVAIEPNAVQRHRNTILECLRDPDISIRRRALELSFTLINESNVRVLIRELLAFLEVADNEFKPTMTSQIGIAADKFAPNKRWHVDTMLRVLTLAGNYVKEPIMSSFIRLVATTPELQTYAVQKLYTNLKKDITQESLTQAGAWCIGEYGDSLLRGGQYEEEELVQEVKDHEIIDLFSTILNSNYATQVSTEYIVTALVKLTTRLTDSAQIARVRQLLQNHQTSLDVEVQQRAVEYSNLFSYDQIRGGVLEKMPPPQIKEESRVLGPATSKKSSKAANRRSRVVKPTEQDLLFDLMDTPSTTSPTPGGASNTDLLADILGGASSPPPASGSPQPQQSNVASIMDLFSQGSSPSAASPASAAGGGSAMDLMSQMSGATPPAQPQTTPQPTGGLPVYNNNDLNVSFQIMRNAEGLVQAIARFRNTGSGSLSNVGLQAAVPKTQKLQLMSISTTDLEPGAEATQKMMVSGAKGPLRLRLRIGYAHPSSGEVMDQVNWTEPS</sequence>
<comment type="subunit">
    <text evidence="9">Adaptor protein complex 1 (AP-1) is a heterotetramer composed of two large adaptins (gamma-type subunit APL4 and beta-type subunit APL2), a medium adaptin (mu-type subunit APM1) and a small adaptin (sigma-type subunit APS1). AP-1 interacts with clathrin.</text>
</comment>
<dbReference type="GO" id="GO:0016192">
    <property type="term" value="P:vesicle-mediated transport"/>
    <property type="evidence" value="ECO:0007669"/>
    <property type="project" value="InterPro"/>
</dbReference>
<dbReference type="GO" id="GO:0016482">
    <property type="term" value="P:cytosolic transport"/>
    <property type="evidence" value="ECO:0007669"/>
    <property type="project" value="UniProtKB-ARBA"/>
</dbReference>
<dbReference type="PROSITE" id="PS50180">
    <property type="entry name" value="GAE"/>
    <property type="match status" value="1"/>
</dbReference>
<dbReference type="InterPro" id="IPR008152">
    <property type="entry name" value="Clathrin_a/b/g-adaptin_app_Ig"/>
</dbReference>
<evidence type="ECO:0000256" key="11">
    <source>
        <dbReference type="SAM" id="MobiDB-lite"/>
    </source>
</evidence>
<dbReference type="SUPFAM" id="SSF48371">
    <property type="entry name" value="ARM repeat"/>
    <property type="match status" value="1"/>
</dbReference>
<dbReference type="GO" id="GO:0030121">
    <property type="term" value="C:AP-1 adaptor complex"/>
    <property type="evidence" value="ECO:0007669"/>
    <property type="project" value="InterPro"/>
</dbReference>
<dbReference type="InterPro" id="IPR017107">
    <property type="entry name" value="AP1_complex_gsu"/>
</dbReference>
<evidence type="ECO:0000259" key="12">
    <source>
        <dbReference type="PROSITE" id="PS50180"/>
    </source>
</evidence>
<evidence type="ECO:0000256" key="4">
    <source>
        <dbReference type="ARBA" id="ARBA00022448"/>
    </source>
</evidence>
<comment type="similarity">
    <text evidence="3 10">Belongs to the adaptor complexes large subunit family.</text>
</comment>
<dbReference type="Gene3D" id="1.25.10.10">
    <property type="entry name" value="Leucine-rich Repeat Variant"/>
    <property type="match status" value="1"/>
</dbReference>
<dbReference type="PANTHER" id="PTHR22780">
    <property type="entry name" value="ADAPTIN, ALPHA/GAMMA/EPSILON"/>
    <property type="match status" value="1"/>
</dbReference>
<evidence type="ECO:0000256" key="5">
    <source>
        <dbReference type="ARBA" id="ARBA00022927"/>
    </source>
</evidence>
<accession>A0A8H6MY68</accession>
<evidence type="ECO:0000256" key="9">
    <source>
        <dbReference type="ARBA" id="ARBA00062546"/>
    </source>
</evidence>
<keyword evidence="7 10" id="KW-0472">Membrane</keyword>
<dbReference type="InterPro" id="IPR016024">
    <property type="entry name" value="ARM-type_fold"/>
</dbReference>
<protein>
    <recommendedName>
        <fullName evidence="10">AP-1 complex subunit gamma</fullName>
    </recommendedName>
</protein>
<evidence type="ECO:0000256" key="3">
    <source>
        <dbReference type="ARBA" id="ARBA00006613"/>
    </source>
</evidence>
<evidence type="ECO:0000313" key="13">
    <source>
        <dbReference type="EMBL" id="KAF6813424.1"/>
    </source>
</evidence>
<dbReference type="SUPFAM" id="SSF49348">
    <property type="entry name" value="Clathrin adaptor appendage domain"/>
    <property type="match status" value="1"/>
</dbReference>
<feature type="compositionally biased region" description="Low complexity" evidence="11">
    <location>
        <begin position="759"/>
        <end position="775"/>
    </location>
</feature>
<keyword evidence="14" id="KW-1185">Reference proteome</keyword>
<feature type="region of interest" description="Disordered" evidence="11">
    <location>
        <begin position="634"/>
        <end position="780"/>
    </location>
</feature>
<dbReference type="Proteomes" id="UP000652219">
    <property type="component" value="Unassembled WGS sequence"/>
</dbReference>
<name>A0A8H6MY68_9PEZI</name>
<evidence type="ECO:0000256" key="7">
    <source>
        <dbReference type="ARBA" id="ARBA00023136"/>
    </source>
</evidence>
<feature type="compositionally biased region" description="Basic residues" evidence="11">
    <location>
        <begin position="656"/>
        <end position="667"/>
    </location>
</feature>
<dbReference type="Pfam" id="PF01602">
    <property type="entry name" value="Adaptin_N"/>
    <property type="match status" value="1"/>
</dbReference>
<comment type="caution">
    <text evidence="13">The sequence shown here is derived from an EMBL/GenBank/DDBJ whole genome shotgun (WGS) entry which is preliminary data.</text>
</comment>
<reference evidence="13 14" key="1">
    <citation type="journal article" date="2020" name="Phytopathology">
        <title>Genome Sequence Resources of Colletotrichum truncatum, C. plurivorum, C. musicola, and C. sojae: Four Species Pathogenic to Soybean (Glycine max).</title>
        <authorList>
            <person name="Rogerio F."/>
            <person name="Boufleur T.R."/>
            <person name="Ciampi-Guillardi M."/>
            <person name="Sukno S.A."/>
            <person name="Thon M.R."/>
            <person name="Massola Junior N.S."/>
            <person name="Baroncelli R."/>
        </authorList>
    </citation>
    <scope>NUCLEOTIDE SEQUENCE [LARGE SCALE GENOMIC DNA]</scope>
    <source>
        <strain evidence="13 14">LFN0009</strain>
    </source>
</reference>
<dbReference type="InterPro" id="IPR008153">
    <property type="entry name" value="GAE_dom"/>
</dbReference>
<evidence type="ECO:0000313" key="14">
    <source>
        <dbReference type="Proteomes" id="UP000652219"/>
    </source>
</evidence>
<feature type="compositionally biased region" description="Low complexity" evidence="11">
    <location>
        <begin position="733"/>
        <end position="744"/>
    </location>
</feature>
<dbReference type="Pfam" id="PF02883">
    <property type="entry name" value="Alpha_adaptinC2"/>
    <property type="match status" value="1"/>
</dbReference>
<dbReference type="SMART" id="SM00809">
    <property type="entry name" value="Alpha_adaptinC2"/>
    <property type="match status" value="1"/>
</dbReference>
<keyword evidence="5 10" id="KW-0653">Protein transport</keyword>
<organism evidence="13 14">
    <name type="scientific">Colletotrichum sojae</name>
    <dbReference type="NCBI Taxonomy" id="2175907"/>
    <lineage>
        <taxon>Eukaryota</taxon>
        <taxon>Fungi</taxon>
        <taxon>Dikarya</taxon>
        <taxon>Ascomycota</taxon>
        <taxon>Pezizomycotina</taxon>
        <taxon>Sordariomycetes</taxon>
        <taxon>Hypocreomycetidae</taxon>
        <taxon>Glomerellales</taxon>
        <taxon>Glomerellaceae</taxon>
        <taxon>Colletotrichum</taxon>
        <taxon>Colletotrichum orchidearum species complex</taxon>
    </lineage>
</organism>
<dbReference type="SUPFAM" id="SSF47473">
    <property type="entry name" value="EF-hand"/>
    <property type="match status" value="1"/>
</dbReference>
<dbReference type="InterPro" id="IPR011989">
    <property type="entry name" value="ARM-like"/>
</dbReference>
<dbReference type="AlphaFoldDB" id="A0A8H6MY68"/>
<evidence type="ECO:0000256" key="10">
    <source>
        <dbReference type="PIRNR" id="PIRNR037094"/>
    </source>
</evidence>
<dbReference type="Gene3D" id="1.10.238.10">
    <property type="entry name" value="EF-hand"/>
    <property type="match status" value="1"/>
</dbReference>
<dbReference type="InterPro" id="IPR011992">
    <property type="entry name" value="EF-hand-dom_pair"/>
</dbReference>
<comment type="subcellular location">
    <subcellularLocation>
        <location evidence="1">Cytoplasmic vesicle membrane</location>
    </subcellularLocation>
    <subcellularLocation>
        <location evidence="2">Golgi apparatus</location>
    </subcellularLocation>
</comment>
<dbReference type="GO" id="GO:0006886">
    <property type="term" value="P:intracellular protein transport"/>
    <property type="evidence" value="ECO:0007669"/>
    <property type="project" value="UniProtKB-UniRule"/>
</dbReference>
<keyword evidence="8 10" id="KW-0968">Cytoplasmic vesicle</keyword>
<feature type="domain" description="GAE" evidence="12">
    <location>
        <begin position="771"/>
        <end position="882"/>
    </location>
</feature>
<evidence type="ECO:0000256" key="6">
    <source>
        <dbReference type="ARBA" id="ARBA00023034"/>
    </source>
</evidence>
<evidence type="ECO:0000256" key="8">
    <source>
        <dbReference type="ARBA" id="ARBA00023329"/>
    </source>
</evidence>
<dbReference type="EMBL" id="WIGN01000053">
    <property type="protein sequence ID" value="KAF6813424.1"/>
    <property type="molecule type" value="Genomic_DNA"/>
</dbReference>
<dbReference type="PIRSF" id="PIRSF037094">
    <property type="entry name" value="AP1_complex_gamma"/>
    <property type="match status" value="1"/>
</dbReference>
<dbReference type="InterPro" id="IPR002553">
    <property type="entry name" value="Clathrin/coatomer_adapt-like_N"/>
</dbReference>
<dbReference type="Gene3D" id="2.60.40.1230">
    <property type="match status" value="1"/>
</dbReference>
<evidence type="ECO:0000256" key="2">
    <source>
        <dbReference type="ARBA" id="ARBA00004555"/>
    </source>
</evidence>
<gene>
    <name evidence="13" type="ORF">CSOJ01_04608</name>
</gene>
<dbReference type="GO" id="GO:0005829">
    <property type="term" value="C:cytosol"/>
    <property type="evidence" value="ECO:0007669"/>
    <property type="project" value="GOC"/>
</dbReference>